<name>A0ABU8U3S8_9ACTN</name>
<dbReference type="Proteomes" id="UP001382904">
    <property type="component" value="Unassembled WGS sequence"/>
</dbReference>
<gene>
    <name evidence="2" type="ORF">WKI68_12110</name>
</gene>
<protein>
    <submittedName>
        <fullName evidence="2">ScbA/BarX family gamma-butyrolactone biosynthesis protein</fullName>
    </submittedName>
</protein>
<comment type="caution">
    <text evidence="2">The sequence shown here is derived from an EMBL/GenBank/DDBJ whole genome shotgun (WGS) entry which is preliminary data.</text>
</comment>
<evidence type="ECO:0000313" key="3">
    <source>
        <dbReference type="Proteomes" id="UP001382904"/>
    </source>
</evidence>
<keyword evidence="3" id="KW-1185">Reference proteome</keyword>
<sequence>MATITLGDRTRHIGQPSGVVVQQGTRATAARRSNSQLVSEQLVHRTSAADVLPTGWTRLGGDRFLVLARWPHDHPSFRPVAGLPSPILISETLRQTAMMLAHAEFGVPLGHHFVMWDITHVAHPERLPAGTAPAEVTVEVTCSDVRRRGSGLAGMDCHMDIRSRGRIVASGGGALTVTSPAAYRRLRAERLDDRLPTAPPPPAPEFAGVLDAREVMLAPAAEPGRWQLRTDRRHPAVLGRSNDHYPGMVLMSAAHQAAHAVADSFYPAYSSIRFSRYAEFSSPCWVEAQPAPSEGAGTAAVRVTGRQDEQLVFLAQLAATAPTV</sequence>
<dbReference type="Pfam" id="PF03756">
    <property type="entry name" value="AfsA"/>
    <property type="match status" value="2"/>
</dbReference>
<dbReference type="InterPro" id="IPR005509">
    <property type="entry name" value="AfsA_hotdog_dom"/>
</dbReference>
<dbReference type="EMBL" id="JBBKAM010000002">
    <property type="protein sequence ID" value="MEJ8642009.1"/>
    <property type="molecule type" value="Genomic_DNA"/>
</dbReference>
<feature type="domain" description="A-factor biosynthesis hotdog" evidence="1">
    <location>
        <begin position="225"/>
        <end position="316"/>
    </location>
</feature>
<accession>A0ABU8U3S8</accession>
<feature type="domain" description="A-factor biosynthesis hotdog" evidence="1">
    <location>
        <begin position="42"/>
        <end position="172"/>
    </location>
</feature>
<evidence type="ECO:0000259" key="1">
    <source>
        <dbReference type="Pfam" id="PF03756"/>
    </source>
</evidence>
<reference evidence="2 3" key="1">
    <citation type="submission" date="2024-03" db="EMBL/GenBank/DDBJ databases">
        <title>Novel Streptomyces species of biotechnological and ecological value are a feature of Machair soil.</title>
        <authorList>
            <person name="Prole J.R."/>
            <person name="Goodfellow M."/>
            <person name="Allenby N."/>
            <person name="Ward A.C."/>
        </authorList>
    </citation>
    <scope>NUCLEOTIDE SEQUENCE [LARGE SCALE GENOMIC DNA]</scope>
    <source>
        <strain evidence="2 3">MS1.HAVA.3</strain>
    </source>
</reference>
<dbReference type="InterPro" id="IPR047757">
    <property type="entry name" value="AfsA-like"/>
</dbReference>
<evidence type="ECO:0000313" key="2">
    <source>
        <dbReference type="EMBL" id="MEJ8642009.1"/>
    </source>
</evidence>
<proteinExistence type="predicted"/>
<organism evidence="2 3">
    <name type="scientific">Streptomyces caledonius</name>
    <dbReference type="NCBI Taxonomy" id="3134107"/>
    <lineage>
        <taxon>Bacteria</taxon>
        <taxon>Bacillati</taxon>
        <taxon>Actinomycetota</taxon>
        <taxon>Actinomycetes</taxon>
        <taxon>Kitasatosporales</taxon>
        <taxon>Streptomycetaceae</taxon>
        <taxon>Streptomyces</taxon>
    </lineage>
</organism>
<dbReference type="NCBIfam" id="NF041195">
    <property type="entry name" value="ScbA_BarX_GamBu"/>
    <property type="match status" value="1"/>
</dbReference>